<evidence type="ECO:0000256" key="2">
    <source>
        <dbReference type="ARBA" id="ARBA00022692"/>
    </source>
</evidence>
<dbReference type="OrthoDB" id="438211at2759"/>
<dbReference type="PANTHER" id="PTHR19282">
    <property type="entry name" value="TETRASPANIN"/>
    <property type="match status" value="1"/>
</dbReference>
<proteinExistence type="predicted"/>
<name>A0A3L8DPA3_OOCBI</name>
<feature type="transmembrane region" description="Helical" evidence="5">
    <location>
        <begin position="62"/>
        <end position="87"/>
    </location>
</feature>
<evidence type="ECO:0000256" key="1">
    <source>
        <dbReference type="ARBA" id="ARBA00004141"/>
    </source>
</evidence>
<dbReference type="InterPro" id="IPR008952">
    <property type="entry name" value="Tetraspanin_EC2_sf"/>
</dbReference>
<feature type="transmembrane region" description="Helical" evidence="5">
    <location>
        <begin position="99"/>
        <end position="125"/>
    </location>
</feature>
<evidence type="ECO:0008006" key="8">
    <source>
        <dbReference type="Google" id="ProtNLM"/>
    </source>
</evidence>
<dbReference type="GO" id="GO:0016020">
    <property type="term" value="C:membrane"/>
    <property type="evidence" value="ECO:0007669"/>
    <property type="project" value="UniProtKB-SubCell"/>
</dbReference>
<dbReference type="SUPFAM" id="SSF48652">
    <property type="entry name" value="Tetraspanin"/>
    <property type="match status" value="1"/>
</dbReference>
<organism evidence="6 7">
    <name type="scientific">Ooceraea biroi</name>
    <name type="common">Clonal raider ant</name>
    <name type="synonym">Cerapachys biroi</name>
    <dbReference type="NCBI Taxonomy" id="2015173"/>
    <lineage>
        <taxon>Eukaryota</taxon>
        <taxon>Metazoa</taxon>
        <taxon>Ecdysozoa</taxon>
        <taxon>Arthropoda</taxon>
        <taxon>Hexapoda</taxon>
        <taxon>Insecta</taxon>
        <taxon>Pterygota</taxon>
        <taxon>Neoptera</taxon>
        <taxon>Endopterygota</taxon>
        <taxon>Hymenoptera</taxon>
        <taxon>Apocrita</taxon>
        <taxon>Aculeata</taxon>
        <taxon>Formicoidea</taxon>
        <taxon>Formicidae</taxon>
        <taxon>Dorylinae</taxon>
        <taxon>Ooceraea</taxon>
    </lineage>
</organism>
<accession>A0A3L8DPA3</accession>
<reference evidence="6 7" key="1">
    <citation type="journal article" date="2018" name="Genome Res.">
        <title>The genomic architecture and molecular evolution of ant odorant receptors.</title>
        <authorList>
            <person name="McKenzie S.K."/>
            <person name="Kronauer D.J.C."/>
        </authorList>
    </citation>
    <scope>NUCLEOTIDE SEQUENCE [LARGE SCALE GENOMIC DNA]</scope>
    <source>
        <strain evidence="6">Clonal line C1</strain>
    </source>
</reference>
<evidence type="ECO:0000256" key="4">
    <source>
        <dbReference type="ARBA" id="ARBA00023136"/>
    </source>
</evidence>
<comment type="subcellular location">
    <subcellularLocation>
        <location evidence="1">Membrane</location>
        <topology evidence="1">Multi-pass membrane protein</topology>
    </subcellularLocation>
</comment>
<dbReference type="InterPro" id="IPR018499">
    <property type="entry name" value="Tetraspanin/Peripherin"/>
</dbReference>
<evidence type="ECO:0000313" key="6">
    <source>
        <dbReference type="EMBL" id="RLU22264.1"/>
    </source>
</evidence>
<dbReference type="AlphaFoldDB" id="A0A3L8DPA3"/>
<keyword evidence="3 5" id="KW-1133">Transmembrane helix</keyword>
<dbReference type="Pfam" id="PF00335">
    <property type="entry name" value="Tetraspanin"/>
    <property type="match status" value="1"/>
</dbReference>
<dbReference type="EMBL" id="QOIP01000005">
    <property type="protein sequence ID" value="RLU22264.1"/>
    <property type="molecule type" value="Genomic_DNA"/>
</dbReference>
<dbReference type="Proteomes" id="UP000279307">
    <property type="component" value="Chromosome 5"/>
</dbReference>
<evidence type="ECO:0000313" key="7">
    <source>
        <dbReference type="Proteomes" id="UP000279307"/>
    </source>
</evidence>
<keyword evidence="2 5" id="KW-0812">Transmembrane</keyword>
<feature type="transmembrane region" description="Helical" evidence="5">
    <location>
        <begin position="245"/>
        <end position="271"/>
    </location>
</feature>
<comment type="caution">
    <text evidence="6">The sequence shown here is derived from an EMBL/GenBank/DDBJ whole genome shotgun (WGS) entry which is preliminary data.</text>
</comment>
<sequence length="291" mass="32503">MTWREFWLGMIGRGDDANEIEAYEDEVPGDDETVASEKSAKNIGAFLRELFSRRLPDECVKFSFLLLNGMALLVGITAIVTSAWMLADGDFTSRLNGQRLAMTILLILGVFVSLVAFTGIVGVVARRRHFMIFYLICQSIALCAIFVCVTMSFSFFDKIARKIRDDMINSVANYQSLNWATEAWDNTQRYLKCCGIKSSNDWWDYQMDIPRSCCAVSVVECLYMTENVAYKNGCLKGALLLLKSYVHAASVSMLIVFPFLLGSVLLALGLLRRALGASHSSGDQVTQRRQG</sequence>
<evidence type="ECO:0000256" key="5">
    <source>
        <dbReference type="SAM" id="Phobius"/>
    </source>
</evidence>
<protein>
    <recommendedName>
        <fullName evidence="8">Tetraspanin</fullName>
    </recommendedName>
</protein>
<dbReference type="CDD" id="cd03127">
    <property type="entry name" value="tetraspanin_LEL"/>
    <property type="match status" value="1"/>
</dbReference>
<dbReference type="Gene3D" id="1.10.1450.10">
    <property type="entry name" value="Tetraspanin"/>
    <property type="match status" value="1"/>
</dbReference>
<keyword evidence="4 5" id="KW-0472">Membrane</keyword>
<evidence type="ECO:0000256" key="3">
    <source>
        <dbReference type="ARBA" id="ARBA00022989"/>
    </source>
</evidence>
<gene>
    <name evidence="6" type="ORF">DMN91_004542</name>
</gene>
<feature type="transmembrane region" description="Helical" evidence="5">
    <location>
        <begin position="132"/>
        <end position="156"/>
    </location>
</feature>